<proteinExistence type="inferred from homology"/>
<evidence type="ECO:0000256" key="1">
    <source>
        <dbReference type="ARBA" id="ARBA00023002"/>
    </source>
</evidence>
<dbReference type="Gramene" id="EOY03036">
    <property type="protein sequence ID" value="EOY03036"/>
    <property type="gene ID" value="TCM_017443"/>
</dbReference>
<dbReference type="GO" id="GO:0071949">
    <property type="term" value="F:FAD binding"/>
    <property type="evidence" value="ECO:0007669"/>
    <property type="project" value="InterPro"/>
</dbReference>
<evidence type="ECO:0000256" key="3">
    <source>
        <dbReference type="ARBA" id="ARBA00024018"/>
    </source>
</evidence>
<dbReference type="SUPFAM" id="SSF51905">
    <property type="entry name" value="FAD/NAD(P)-binding domain"/>
    <property type="match status" value="1"/>
</dbReference>
<keyword evidence="4" id="KW-1133">Transmembrane helix</keyword>
<dbReference type="Proteomes" id="UP000026915">
    <property type="component" value="Chromosome 4"/>
</dbReference>
<keyword evidence="7" id="KW-1185">Reference proteome</keyword>
<gene>
    <name evidence="6" type="ORF">TCM_017443</name>
</gene>
<keyword evidence="2 6" id="KW-0503">Monooxygenase</keyword>
<reference evidence="6 7" key="1">
    <citation type="journal article" date="2013" name="Genome Biol.">
        <title>The genome sequence of the most widely cultivated cacao type and its use to identify candidate genes regulating pod color.</title>
        <authorList>
            <person name="Motamayor J.C."/>
            <person name="Mockaitis K."/>
            <person name="Schmutz J."/>
            <person name="Haiminen N."/>
            <person name="Iii D.L."/>
            <person name="Cornejo O."/>
            <person name="Findley S.D."/>
            <person name="Zheng P."/>
            <person name="Utro F."/>
            <person name="Royaert S."/>
            <person name="Saski C."/>
            <person name="Jenkins J."/>
            <person name="Podicheti R."/>
            <person name="Zhao M."/>
            <person name="Scheffler B.E."/>
            <person name="Stack J.C."/>
            <person name="Feltus F.A."/>
            <person name="Mustiga G.M."/>
            <person name="Amores F."/>
            <person name="Phillips W."/>
            <person name="Marelli J.P."/>
            <person name="May G.D."/>
            <person name="Shapiro H."/>
            <person name="Ma J."/>
            <person name="Bustamante C.D."/>
            <person name="Schnell R.J."/>
            <person name="Main D."/>
            <person name="Gilbert D."/>
            <person name="Parida L."/>
            <person name="Kuhn D.N."/>
        </authorList>
    </citation>
    <scope>NUCLEOTIDE SEQUENCE [LARGE SCALE GENOMIC DNA]</scope>
    <source>
        <strain evidence="7">cv. Matina 1-6</strain>
    </source>
</reference>
<evidence type="ECO:0000259" key="5">
    <source>
        <dbReference type="Pfam" id="PF01494"/>
    </source>
</evidence>
<dbReference type="Pfam" id="PF01494">
    <property type="entry name" value="FAD_binding_3"/>
    <property type="match status" value="1"/>
</dbReference>
<dbReference type="InterPro" id="IPR002938">
    <property type="entry name" value="FAD-bd"/>
</dbReference>
<sequence>MKRNVEFRKGIETIVLERSENLRATGAAIIVQPNGWRALDQLGIASKLRQTAVSIQSGRYITVKDGKQKDLPVGYCPPRMQGGVHNIRSLNVLPDSSIAGWKCANGQEVVIGCDGVNSTIANILGLNSTRLFSTSVIRGFTNYETGHEFGSAFLVFSKDDVQLGLLPVTEKLVYWFVTRKQTSQDSKVSKSQTLIKESTVEAMKGFPIHIMEMVKDSDLDSLHLTDLRFLAPWDLLGTNLRRGTVTVAGDAMHAMAPFLAQGGSASLEDAVVLARCLSQNQTMRVDEKQAKTMMDMEAALDQYVKERKMRVFWLSLETFLIGTMLDTSTLLVKCLCIISLMVLFRDKIAHTRYDCGRL</sequence>
<name>A0A061EDN0_THECC</name>
<dbReference type="HOGENOM" id="CLU_009665_19_3_1"/>
<dbReference type="InterPro" id="IPR036188">
    <property type="entry name" value="FAD/NAD-bd_sf"/>
</dbReference>
<dbReference type="EMBL" id="CM001882">
    <property type="protein sequence ID" value="EOY03036.1"/>
    <property type="molecule type" value="Genomic_DNA"/>
</dbReference>
<dbReference type="InterPro" id="IPR044560">
    <property type="entry name" value="MOase"/>
</dbReference>
<feature type="domain" description="FAD-binding" evidence="5">
    <location>
        <begin position="110"/>
        <end position="280"/>
    </location>
</feature>
<protein>
    <submittedName>
        <fullName evidence="6">Monooxygenase, putative isoform 2</fullName>
    </submittedName>
</protein>
<dbReference type="GO" id="GO:0004497">
    <property type="term" value="F:monooxygenase activity"/>
    <property type="evidence" value="ECO:0007669"/>
    <property type="project" value="UniProtKB-KW"/>
</dbReference>
<evidence type="ECO:0000313" key="6">
    <source>
        <dbReference type="EMBL" id="EOY03036.1"/>
    </source>
</evidence>
<organism evidence="6 7">
    <name type="scientific">Theobroma cacao</name>
    <name type="common">Cacao</name>
    <name type="synonym">Cocoa</name>
    <dbReference type="NCBI Taxonomy" id="3641"/>
    <lineage>
        <taxon>Eukaryota</taxon>
        <taxon>Viridiplantae</taxon>
        <taxon>Streptophyta</taxon>
        <taxon>Embryophyta</taxon>
        <taxon>Tracheophyta</taxon>
        <taxon>Spermatophyta</taxon>
        <taxon>Magnoliopsida</taxon>
        <taxon>eudicotyledons</taxon>
        <taxon>Gunneridae</taxon>
        <taxon>Pentapetalae</taxon>
        <taxon>rosids</taxon>
        <taxon>malvids</taxon>
        <taxon>Malvales</taxon>
        <taxon>Malvaceae</taxon>
        <taxon>Byttnerioideae</taxon>
        <taxon>Theobroma</taxon>
    </lineage>
</organism>
<keyword evidence="1" id="KW-0560">Oxidoreductase</keyword>
<keyword evidence="4" id="KW-0812">Transmembrane</keyword>
<accession>A0A061EDN0</accession>
<evidence type="ECO:0000256" key="2">
    <source>
        <dbReference type="ARBA" id="ARBA00023033"/>
    </source>
</evidence>
<feature type="transmembrane region" description="Helical" evidence="4">
    <location>
        <begin position="311"/>
        <end position="344"/>
    </location>
</feature>
<dbReference type="PRINTS" id="PR00420">
    <property type="entry name" value="RNGMNOXGNASE"/>
</dbReference>
<dbReference type="Gene3D" id="3.50.50.60">
    <property type="entry name" value="FAD/NAD(P)-binding domain"/>
    <property type="match status" value="1"/>
</dbReference>
<evidence type="ECO:0000256" key="4">
    <source>
        <dbReference type="SAM" id="Phobius"/>
    </source>
</evidence>
<keyword evidence="4" id="KW-0472">Membrane</keyword>
<comment type="similarity">
    <text evidence="3">Belongs to the 3-hydroxybenzoate 6-hydroxylase family.</text>
</comment>
<dbReference type="PANTHER" id="PTHR45934:SF27">
    <property type="entry name" value="OXIDOREDUCTASE YETM ISOFORM X1"/>
    <property type="match status" value="1"/>
</dbReference>
<evidence type="ECO:0000313" key="7">
    <source>
        <dbReference type="Proteomes" id="UP000026915"/>
    </source>
</evidence>
<dbReference type="AlphaFoldDB" id="A0A061EDN0"/>
<dbReference type="PANTHER" id="PTHR45934">
    <property type="entry name" value="FAD/NAD(P)-BINDING OXIDOREDUCTASE FAMILY PROTEIN"/>
    <property type="match status" value="1"/>
</dbReference>